<dbReference type="AlphaFoldDB" id="A0A2P2Q9U3"/>
<name>A0A2P2Q9U3_RHIMU</name>
<dbReference type="EMBL" id="GGEC01083287">
    <property type="protein sequence ID" value="MBX63771.1"/>
    <property type="molecule type" value="Transcribed_RNA"/>
</dbReference>
<sequence length="38" mass="4526">MCGLDLSFWRARIHFLLDSYSSKDMVLCLDLMKLIDLY</sequence>
<evidence type="ECO:0000313" key="1">
    <source>
        <dbReference type="EMBL" id="MBX63771.1"/>
    </source>
</evidence>
<proteinExistence type="predicted"/>
<reference evidence="1" key="1">
    <citation type="submission" date="2018-02" db="EMBL/GenBank/DDBJ databases">
        <title>Rhizophora mucronata_Transcriptome.</title>
        <authorList>
            <person name="Meera S.P."/>
            <person name="Sreeshan A."/>
            <person name="Augustine A."/>
        </authorList>
    </citation>
    <scope>NUCLEOTIDE SEQUENCE</scope>
    <source>
        <tissue evidence="1">Leaf</tissue>
    </source>
</reference>
<protein>
    <submittedName>
        <fullName evidence="1">Uncharacterized protein</fullName>
    </submittedName>
</protein>
<accession>A0A2P2Q9U3</accession>
<organism evidence="1">
    <name type="scientific">Rhizophora mucronata</name>
    <name type="common">Asiatic mangrove</name>
    <dbReference type="NCBI Taxonomy" id="61149"/>
    <lineage>
        <taxon>Eukaryota</taxon>
        <taxon>Viridiplantae</taxon>
        <taxon>Streptophyta</taxon>
        <taxon>Embryophyta</taxon>
        <taxon>Tracheophyta</taxon>
        <taxon>Spermatophyta</taxon>
        <taxon>Magnoliopsida</taxon>
        <taxon>eudicotyledons</taxon>
        <taxon>Gunneridae</taxon>
        <taxon>Pentapetalae</taxon>
        <taxon>rosids</taxon>
        <taxon>fabids</taxon>
        <taxon>Malpighiales</taxon>
        <taxon>Rhizophoraceae</taxon>
        <taxon>Rhizophora</taxon>
    </lineage>
</organism>